<reference evidence="6" key="1">
    <citation type="submission" date="2024-06" db="EMBL/GenBank/DDBJ databases">
        <title>Streptomyces sp. strain HUAS MG91 genome sequences.</title>
        <authorList>
            <person name="Mo P."/>
        </authorList>
    </citation>
    <scope>NUCLEOTIDE SEQUENCE</scope>
    <source>
        <strain evidence="6">HUAS MG91</strain>
        <plasmid evidence="6">punmamed1</plasmid>
    </source>
</reference>
<gene>
    <name evidence="6" type="ORF">ABII15_38965</name>
</gene>
<dbReference type="KEGG" id="stac:ABII15_38965"/>
<evidence type="ECO:0000256" key="1">
    <source>
        <dbReference type="ARBA" id="ARBA00001961"/>
    </source>
</evidence>
<organism evidence="6">
    <name type="scientific">Streptomyces tabacisoli</name>
    <dbReference type="NCBI Taxonomy" id="3156398"/>
    <lineage>
        <taxon>Bacteria</taxon>
        <taxon>Bacillati</taxon>
        <taxon>Actinomycetota</taxon>
        <taxon>Actinomycetes</taxon>
        <taxon>Kitasatosporales</taxon>
        <taxon>Streptomycetaceae</taxon>
        <taxon>Streptomyces</taxon>
    </lineage>
</organism>
<keyword evidence="3" id="KW-0560">Oxidoreductase</keyword>
<feature type="domain" description="Prolyl 4-hydroxylase alpha subunit" evidence="5">
    <location>
        <begin position="24"/>
        <end position="213"/>
    </location>
</feature>
<dbReference type="InterPro" id="IPR006620">
    <property type="entry name" value="Pro_4_hyd_alph"/>
</dbReference>
<dbReference type="EMBL" id="CP159535">
    <property type="protein sequence ID" value="XCJ76013.1"/>
    <property type="molecule type" value="Genomic_DNA"/>
</dbReference>
<accession>A0AAU8J6C3</accession>
<comment type="cofactor">
    <cofactor evidence="1">
        <name>L-ascorbate</name>
        <dbReference type="ChEBI" id="CHEBI:38290"/>
    </cofactor>
</comment>
<proteinExistence type="predicted"/>
<name>A0AAU8J6C3_9ACTN</name>
<dbReference type="InterPro" id="IPR044862">
    <property type="entry name" value="Pro_4_hyd_alph_FE2OG_OXY"/>
</dbReference>
<dbReference type="GO" id="GO:0005506">
    <property type="term" value="F:iron ion binding"/>
    <property type="evidence" value="ECO:0007669"/>
    <property type="project" value="InterPro"/>
</dbReference>
<dbReference type="Pfam" id="PF13640">
    <property type="entry name" value="2OG-FeII_Oxy_3"/>
    <property type="match status" value="1"/>
</dbReference>
<dbReference type="SMART" id="SM00702">
    <property type="entry name" value="P4Hc"/>
    <property type="match status" value="1"/>
</dbReference>
<dbReference type="GO" id="GO:0016705">
    <property type="term" value="F:oxidoreductase activity, acting on paired donors, with incorporation or reduction of molecular oxygen"/>
    <property type="evidence" value="ECO:0007669"/>
    <property type="project" value="InterPro"/>
</dbReference>
<evidence type="ECO:0000256" key="4">
    <source>
        <dbReference type="SAM" id="MobiDB-lite"/>
    </source>
</evidence>
<geneLocation type="plasmid" evidence="6">
    <name>punmamed1</name>
</geneLocation>
<evidence type="ECO:0000256" key="2">
    <source>
        <dbReference type="ARBA" id="ARBA00022964"/>
    </source>
</evidence>
<dbReference type="RefSeq" id="WP_353947422.1">
    <property type="nucleotide sequence ID" value="NZ_CP159535.1"/>
</dbReference>
<keyword evidence="2" id="KW-0223">Dioxygenase</keyword>
<dbReference type="AlphaFoldDB" id="A0AAU8J6C3"/>
<dbReference type="Gene3D" id="2.60.120.620">
    <property type="entry name" value="q2cbj1_9rhob like domain"/>
    <property type="match status" value="1"/>
</dbReference>
<sequence length="232" mass="25665">MHHPTTAPARPRPEPATRHAHPYPHVVFGPGTLLGADDTARLTATFPAHLLRTAHHRDGGDKTYTVNALTLHRHGTPAPELNDLDPVWHTVVARLAAPEHGHHMLRLLGLPTAPLDIEVRLTEYRRGGWMSRHTDRPDKAFSQNIYLCPGWQRHWGGGLGLYTTSSAPDPATTFQPGDGNSLAFARSENSWHEVFPVDPRARAPRRALLLHAHWARTEDNTAHHPAEAPCGS</sequence>
<protein>
    <submittedName>
        <fullName evidence="6">2OG-Fe(II) oxygenase</fullName>
    </submittedName>
</protein>
<feature type="region of interest" description="Disordered" evidence="4">
    <location>
        <begin position="1"/>
        <end position="22"/>
    </location>
</feature>
<dbReference type="GO" id="GO:0031418">
    <property type="term" value="F:L-ascorbic acid binding"/>
    <property type="evidence" value="ECO:0007669"/>
    <property type="project" value="InterPro"/>
</dbReference>
<evidence type="ECO:0000256" key="3">
    <source>
        <dbReference type="ARBA" id="ARBA00023002"/>
    </source>
</evidence>
<evidence type="ECO:0000259" key="5">
    <source>
        <dbReference type="SMART" id="SM00702"/>
    </source>
</evidence>
<dbReference type="GO" id="GO:0051213">
    <property type="term" value="F:dioxygenase activity"/>
    <property type="evidence" value="ECO:0007669"/>
    <property type="project" value="UniProtKB-KW"/>
</dbReference>
<keyword evidence="6" id="KW-0614">Plasmid</keyword>
<evidence type="ECO:0000313" key="6">
    <source>
        <dbReference type="EMBL" id="XCJ76013.1"/>
    </source>
</evidence>